<dbReference type="EMBL" id="LCWF01000022">
    <property type="protein sequence ID" value="KKY27651.1"/>
    <property type="molecule type" value="Genomic_DNA"/>
</dbReference>
<dbReference type="InterPro" id="IPR000649">
    <property type="entry name" value="IF-2B-related"/>
</dbReference>
<feature type="compositionally biased region" description="Low complexity" evidence="10">
    <location>
        <begin position="13"/>
        <end position="31"/>
    </location>
</feature>
<evidence type="ECO:0000256" key="2">
    <source>
        <dbReference type="ARBA" id="ARBA00007251"/>
    </source>
</evidence>
<dbReference type="GO" id="GO:0005085">
    <property type="term" value="F:guanyl-nucleotide exchange factor activity"/>
    <property type="evidence" value="ECO:0007669"/>
    <property type="project" value="EnsemblFungi"/>
</dbReference>
<dbReference type="AlphaFoldDB" id="A0A0G2F031"/>
<feature type="region of interest" description="Disordered" evidence="10">
    <location>
        <begin position="1"/>
        <end position="34"/>
    </location>
</feature>
<name>A0A0G2F031_PHACM</name>
<gene>
    <name evidence="11" type="ORF">UCRPC4_g00884</name>
</gene>
<dbReference type="Gene3D" id="3.40.50.10470">
    <property type="entry name" value="Translation initiation factor eif-2b, domain 2"/>
    <property type="match status" value="1"/>
</dbReference>
<keyword evidence="4" id="KW-0396">Initiation factor</keyword>
<evidence type="ECO:0000256" key="7">
    <source>
        <dbReference type="ARBA" id="ARBA00044228"/>
    </source>
</evidence>
<comment type="subcellular location">
    <subcellularLocation>
        <location evidence="1">Cytoplasm</location>
        <location evidence="1">Cytosol</location>
    </subcellularLocation>
</comment>
<evidence type="ECO:0000256" key="5">
    <source>
        <dbReference type="ARBA" id="ARBA00022917"/>
    </source>
</evidence>
<dbReference type="InterPro" id="IPR037171">
    <property type="entry name" value="NagB/RpiA_transferase-like"/>
</dbReference>
<keyword evidence="3" id="KW-0963">Cytoplasm</keyword>
<dbReference type="FunFam" id="3.40.50.10470:FF:000008">
    <property type="entry name" value="Translation initiation factor 2B, beta subunit"/>
    <property type="match status" value="1"/>
</dbReference>
<dbReference type="InterPro" id="IPR042529">
    <property type="entry name" value="IF_2B-like_C"/>
</dbReference>
<dbReference type="GO" id="GO:0002183">
    <property type="term" value="P:cytoplasmic translational initiation"/>
    <property type="evidence" value="ECO:0007669"/>
    <property type="project" value="EnsemblFungi"/>
</dbReference>
<evidence type="ECO:0000256" key="8">
    <source>
        <dbReference type="ARBA" id="ARBA00046432"/>
    </source>
</evidence>
<comment type="subunit">
    <text evidence="8">Component of the translation initiation factor 2B (eIF2B) complex which is a heterodecamer of two sets of five different subunits: alpha, beta, gamma, delta and epsilon. Subunits alpha, beta and delta comprise a regulatory subcomplex and subunits epsilon and gamma comprise a catalytic subcomplex. Within the complex, the hexameric regulatory complex resides at the center, with the two heterodimeric catalytic subcomplexes bound on opposite sides.</text>
</comment>
<dbReference type="GO" id="GO:0005829">
    <property type="term" value="C:cytosol"/>
    <property type="evidence" value="ECO:0007669"/>
    <property type="project" value="UniProtKB-SubCell"/>
</dbReference>
<organism evidence="11 12">
    <name type="scientific">Phaeomoniella chlamydospora</name>
    <name type="common">Phaeoacremonium chlamydosporum</name>
    <dbReference type="NCBI Taxonomy" id="158046"/>
    <lineage>
        <taxon>Eukaryota</taxon>
        <taxon>Fungi</taxon>
        <taxon>Dikarya</taxon>
        <taxon>Ascomycota</taxon>
        <taxon>Pezizomycotina</taxon>
        <taxon>Eurotiomycetes</taxon>
        <taxon>Chaetothyriomycetidae</taxon>
        <taxon>Phaeomoniellales</taxon>
        <taxon>Phaeomoniellaceae</taxon>
        <taxon>Phaeomoniella</taxon>
    </lineage>
</organism>
<dbReference type="OrthoDB" id="269919at2759"/>
<dbReference type="Proteomes" id="UP000053317">
    <property type="component" value="Unassembled WGS sequence"/>
</dbReference>
<evidence type="ECO:0000256" key="4">
    <source>
        <dbReference type="ARBA" id="ARBA00022540"/>
    </source>
</evidence>
<dbReference type="PANTHER" id="PTHR45859:SF1">
    <property type="entry name" value="TRANSLATION INITIATION FACTOR EIF-2B SUBUNIT BETA"/>
    <property type="match status" value="1"/>
</dbReference>
<reference evidence="11 12" key="2">
    <citation type="submission" date="2015-05" db="EMBL/GenBank/DDBJ databases">
        <authorList>
            <person name="Morales-Cruz A."/>
            <person name="Amrine K.C."/>
            <person name="Cantu D."/>
        </authorList>
    </citation>
    <scope>NUCLEOTIDE SEQUENCE [LARGE SCALE GENOMIC DNA]</scope>
    <source>
        <strain evidence="11">UCRPC4</strain>
    </source>
</reference>
<dbReference type="PANTHER" id="PTHR45859">
    <property type="entry name" value="TRANSLATION INITIATION FACTOR EIF-2B SUBUNIT BETA"/>
    <property type="match status" value="1"/>
</dbReference>
<reference evidence="11 12" key="1">
    <citation type="submission" date="2015-05" db="EMBL/GenBank/DDBJ databases">
        <title>Distinctive expansion of gene families associated with plant cell wall degradation and secondary metabolism in the genomes of grapevine trunk pathogens.</title>
        <authorList>
            <person name="Lawrence D.P."/>
            <person name="Travadon R."/>
            <person name="Rolshausen P.E."/>
            <person name="Baumgartner K."/>
        </authorList>
    </citation>
    <scope>NUCLEOTIDE SEQUENCE [LARGE SCALE GENOMIC DNA]</scope>
    <source>
        <strain evidence="11">UCRPC4</strain>
    </source>
</reference>
<evidence type="ECO:0000256" key="9">
    <source>
        <dbReference type="RuleBase" id="RU003814"/>
    </source>
</evidence>
<dbReference type="GO" id="GO:0005851">
    <property type="term" value="C:eukaryotic translation initiation factor 2B complex"/>
    <property type="evidence" value="ECO:0007669"/>
    <property type="project" value="EnsemblFungi"/>
</dbReference>
<accession>A0A0G2F031</accession>
<keyword evidence="12" id="KW-1185">Reference proteome</keyword>
<dbReference type="GO" id="GO:0006446">
    <property type="term" value="P:regulation of translational initiation"/>
    <property type="evidence" value="ECO:0007669"/>
    <property type="project" value="EnsemblFungi"/>
</dbReference>
<evidence type="ECO:0000256" key="1">
    <source>
        <dbReference type="ARBA" id="ARBA00004514"/>
    </source>
</evidence>
<dbReference type="GO" id="GO:0003743">
    <property type="term" value="F:translation initiation factor activity"/>
    <property type="evidence" value="ECO:0007669"/>
    <property type="project" value="UniProtKB-KW"/>
</dbReference>
<evidence type="ECO:0000313" key="12">
    <source>
        <dbReference type="Proteomes" id="UP000053317"/>
    </source>
</evidence>
<evidence type="ECO:0000256" key="6">
    <source>
        <dbReference type="ARBA" id="ARBA00044122"/>
    </source>
</evidence>
<evidence type="ECO:0000256" key="3">
    <source>
        <dbReference type="ARBA" id="ARBA00022490"/>
    </source>
</evidence>
<dbReference type="SUPFAM" id="SSF100950">
    <property type="entry name" value="NagB/RpiA/CoA transferase-like"/>
    <property type="match status" value="1"/>
</dbReference>
<proteinExistence type="inferred from homology"/>
<comment type="caution">
    <text evidence="11">The sequence shown here is derived from an EMBL/GenBank/DDBJ whole genome shotgun (WGS) entry which is preliminary data.</text>
</comment>
<evidence type="ECO:0000313" key="11">
    <source>
        <dbReference type="EMBL" id="KKY27651.1"/>
    </source>
</evidence>
<sequence length="279" mass="29926">MFSILSHPASLAPGSPTSSPSGFGTPTSRPSAGATTDLRAEIIEGIGEIIDELDQADEQIAGYALEHIHSNEVILTHTSSLTVQRFLLKAATKRKFTVIHAETYPNNHNDVHACVTGSSTNTDDDLTPENFAKPLISAGITVILIPDSAVFALMSRVNKVILGTHAVLANGGLIAAAGARVIAMAAKAHRTPVVIVSGIFKLSPSHPFDPESYIEYGDVSKIVPYQDGSMVGKVDIENPLFDFVPPDLVSLYITNLGGHAPSYLYRIVQDHYREEDLEL</sequence>
<dbReference type="InterPro" id="IPR051855">
    <property type="entry name" value="eIF2B_beta_subunit"/>
</dbReference>
<protein>
    <recommendedName>
        <fullName evidence="6">Translation initiation factor eIF2B subunit beta</fullName>
    </recommendedName>
    <alternativeName>
        <fullName evidence="7">eIF2B GDP-GTP exchange factor subunit beta</fullName>
    </alternativeName>
</protein>
<dbReference type="Pfam" id="PF01008">
    <property type="entry name" value="IF-2B"/>
    <property type="match status" value="1"/>
</dbReference>
<evidence type="ECO:0000256" key="10">
    <source>
        <dbReference type="SAM" id="MobiDB-lite"/>
    </source>
</evidence>
<keyword evidence="5" id="KW-0648">Protein biosynthesis</keyword>
<comment type="similarity">
    <text evidence="2 9">Belongs to the eIF-2B alpha/beta/delta subunits family.</text>
</comment>